<dbReference type="InterPro" id="IPR029472">
    <property type="entry name" value="Copia-like_N"/>
</dbReference>
<dbReference type="OrthoDB" id="1306091at2759"/>
<dbReference type="Pfam" id="PF14244">
    <property type="entry name" value="Retrotran_gag_3"/>
    <property type="match status" value="1"/>
</dbReference>
<evidence type="ECO:0000313" key="3">
    <source>
        <dbReference type="Proteomes" id="UP000595140"/>
    </source>
</evidence>
<organism evidence="2 3">
    <name type="scientific">Cuscuta campestris</name>
    <dbReference type="NCBI Taxonomy" id="132261"/>
    <lineage>
        <taxon>Eukaryota</taxon>
        <taxon>Viridiplantae</taxon>
        <taxon>Streptophyta</taxon>
        <taxon>Embryophyta</taxon>
        <taxon>Tracheophyta</taxon>
        <taxon>Spermatophyta</taxon>
        <taxon>Magnoliopsida</taxon>
        <taxon>eudicotyledons</taxon>
        <taxon>Gunneridae</taxon>
        <taxon>Pentapetalae</taxon>
        <taxon>asterids</taxon>
        <taxon>lamiids</taxon>
        <taxon>Solanales</taxon>
        <taxon>Convolvulaceae</taxon>
        <taxon>Cuscuteae</taxon>
        <taxon>Cuscuta</taxon>
        <taxon>Cuscuta subgen. Grammica</taxon>
        <taxon>Cuscuta sect. Cleistogrammica</taxon>
    </lineage>
</organism>
<accession>A0A484KEJ3</accession>
<name>A0A484KEJ3_9ASTE</name>
<proteinExistence type="predicted"/>
<reference evidence="2 3" key="1">
    <citation type="submission" date="2018-04" db="EMBL/GenBank/DDBJ databases">
        <authorList>
            <person name="Vogel A."/>
        </authorList>
    </citation>
    <scope>NUCLEOTIDE SEQUENCE [LARGE SCALE GENOMIC DNA]</scope>
</reference>
<sequence length="435" mass="48612">MAAENPSTRASIDIQSELYLHPTESPSFLLASEKLNSKNFPQWKRSAEIALSARNKLGFVNGSSKAPESLSPLFAQWNRCNNLVISWILHSVESGIANSVLYCETAREIWDDLAERFGQTNAPKLFQLHKEIITLVQGSDSISEYFTKLKGLWDVYLKMMTLQHCRCDGAGSYMKLIQDQQLLQFLMELNDSFKTARGNILMMKPLPTLNQAYKLITQEETQRDCSNSVPMAANSSALASMHHTSSIPSNKPVYGTTPSERKSKFFCQHCKIYGHSLDRCFKVHGYPKNNKGNGLSTEHNLSQGRKVAGNVFSADDRDMHGHNIHSSQASSSVELPMTLINSQYNQLIALLSKDSSHDNDDGIAPGFLSTHLASSAHLAGNSHCFFSSYDNSQWIIDSGASDHISPHISNFSSYKPILNLVQSPYQMVKRPMFYM</sequence>
<dbReference type="EMBL" id="OOIL02000382">
    <property type="protein sequence ID" value="VFQ64243.1"/>
    <property type="molecule type" value="Genomic_DNA"/>
</dbReference>
<gene>
    <name evidence="2" type="ORF">CCAM_LOCUS6019</name>
</gene>
<evidence type="ECO:0000313" key="2">
    <source>
        <dbReference type="EMBL" id="VFQ64243.1"/>
    </source>
</evidence>
<dbReference type="PANTHER" id="PTHR37610:SF97">
    <property type="entry name" value="RETROTRANSPOSON GAG DOMAIN-CONTAINING PROTEIN"/>
    <property type="match status" value="1"/>
</dbReference>
<dbReference type="AlphaFoldDB" id="A0A484KEJ3"/>
<dbReference type="Proteomes" id="UP000595140">
    <property type="component" value="Unassembled WGS sequence"/>
</dbReference>
<keyword evidence="3" id="KW-1185">Reference proteome</keyword>
<feature type="domain" description="Retrotransposon Copia-like N-terminal" evidence="1">
    <location>
        <begin position="21"/>
        <end position="68"/>
    </location>
</feature>
<dbReference type="PANTHER" id="PTHR37610">
    <property type="entry name" value="CCHC-TYPE DOMAIN-CONTAINING PROTEIN"/>
    <property type="match status" value="1"/>
</dbReference>
<protein>
    <recommendedName>
        <fullName evidence="1">Retrotransposon Copia-like N-terminal domain-containing protein</fullName>
    </recommendedName>
</protein>
<evidence type="ECO:0000259" key="1">
    <source>
        <dbReference type="Pfam" id="PF14244"/>
    </source>
</evidence>